<organism evidence="2">
    <name type="scientific">bioreactor metagenome</name>
    <dbReference type="NCBI Taxonomy" id="1076179"/>
    <lineage>
        <taxon>unclassified sequences</taxon>
        <taxon>metagenomes</taxon>
        <taxon>ecological metagenomes</taxon>
    </lineage>
</organism>
<proteinExistence type="predicted"/>
<gene>
    <name evidence="2" type="ORF">SDC9_196295</name>
</gene>
<evidence type="ECO:0000313" key="2">
    <source>
        <dbReference type="EMBL" id="MPN48683.1"/>
    </source>
</evidence>
<dbReference type="Gene3D" id="3.30.450.40">
    <property type="match status" value="1"/>
</dbReference>
<feature type="domain" description="IclR-ED" evidence="1">
    <location>
        <begin position="1"/>
        <end position="56"/>
    </location>
</feature>
<dbReference type="SUPFAM" id="SSF55781">
    <property type="entry name" value="GAF domain-like"/>
    <property type="match status" value="1"/>
</dbReference>
<dbReference type="EMBL" id="VSSQ01111222">
    <property type="protein sequence ID" value="MPN48683.1"/>
    <property type="molecule type" value="Genomic_DNA"/>
</dbReference>
<protein>
    <recommendedName>
        <fullName evidence="1">IclR-ED domain-containing protein</fullName>
    </recommendedName>
</protein>
<name>A0A645IN62_9ZZZZ</name>
<dbReference type="PROSITE" id="PS51078">
    <property type="entry name" value="ICLR_ED"/>
    <property type="match status" value="1"/>
</dbReference>
<accession>A0A645IN62</accession>
<dbReference type="InterPro" id="IPR029016">
    <property type="entry name" value="GAF-like_dom_sf"/>
</dbReference>
<dbReference type="AlphaFoldDB" id="A0A645IN62"/>
<dbReference type="InterPro" id="IPR014757">
    <property type="entry name" value="Tscrpt_reg_IclR_C"/>
</dbReference>
<evidence type="ECO:0000259" key="1">
    <source>
        <dbReference type="PROSITE" id="PS51078"/>
    </source>
</evidence>
<dbReference type="Pfam" id="PF01614">
    <property type="entry name" value="IclR_C"/>
    <property type="match status" value="1"/>
</dbReference>
<comment type="caution">
    <text evidence="2">The sequence shown here is derived from an EMBL/GenBank/DDBJ whole genome shotgun (WGS) entry which is preliminary data.</text>
</comment>
<sequence length="72" mass="7591">MAEAAGVAAPVFDHRGEIIAAVTISGPEQRFKEDVVQRYITDITRVAALISREMGFAGKGDGTSLNGLIDEG</sequence>
<reference evidence="2" key="1">
    <citation type="submission" date="2019-08" db="EMBL/GenBank/DDBJ databases">
        <authorList>
            <person name="Kucharzyk K."/>
            <person name="Murdoch R.W."/>
            <person name="Higgins S."/>
            <person name="Loffler F."/>
        </authorList>
    </citation>
    <scope>NUCLEOTIDE SEQUENCE</scope>
</reference>